<dbReference type="EnsemblMetazoa" id="XM_003387570.2">
    <property type="protein sequence ID" value="XP_003387618.1"/>
    <property type="gene ID" value="LOC100641556"/>
</dbReference>
<evidence type="ECO:0000313" key="4">
    <source>
        <dbReference type="EnsemblMetazoa" id="Aqu2.1.28236_001"/>
    </source>
</evidence>
<dbReference type="GO" id="GO:0016020">
    <property type="term" value="C:membrane"/>
    <property type="evidence" value="ECO:0007669"/>
    <property type="project" value="TreeGrafter"/>
</dbReference>
<dbReference type="InterPro" id="IPR023421">
    <property type="entry name" value="AIDA_N"/>
</dbReference>
<dbReference type="KEGG" id="aqu:100641556"/>
<dbReference type="Proteomes" id="UP000007879">
    <property type="component" value="Unassembled WGS sequence"/>
</dbReference>
<reference evidence="4" key="2">
    <citation type="submission" date="2017-05" db="UniProtKB">
        <authorList>
            <consortium name="EnsemblMetazoa"/>
        </authorList>
    </citation>
    <scope>IDENTIFICATION</scope>
</reference>
<keyword evidence="2" id="KW-0217">Developmental protein</keyword>
<proteinExistence type="inferred from homology"/>
<keyword evidence="5" id="KW-1185">Reference proteome</keyword>
<feature type="domain" description="C2 Aida-type" evidence="3">
    <location>
        <begin position="113"/>
        <end position="261"/>
    </location>
</feature>
<gene>
    <name evidence="4" type="primary">100641556</name>
</gene>
<dbReference type="PROSITE" id="PS51911">
    <property type="entry name" value="C2_AIDA"/>
    <property type="match status" value="1"/>
</dbReference>
<dbReference type="PANTHER" id="PTHR28654:SF1">
    <property type="entry name" value="AXIN INTERACTOR, DORSALIZATION-ASSOCIATED PROTEIN"/>
    <property type="match status" value="1"/>
</dbReference>
<dbReference type="PANTHER" id="PTHR28654">
    <property type="entry name" value="AXIN INTERACTOR, DORSALIZATION-ASSOCIATED PROTEIN"/>
    <property type="match status" value="1"/>
</dbReference>
<evidence type="ECO:0000256" key="1">
    <source>
        <dbReference type="ARBA" id="ARBA00007205"/>
    </source>
</evidence>
<dbReference type="InterPro" id="IPR036818">
    <property type="entry name" value="AIDA_N_sf"/>
</dbReference>
<reference evidence="5" key="1">
    <citation type="journal article" date="2010" name="Nature">
        <title>The Amphimedon queenslandica genome and the evolution of animal complexity.</title>
        <authorList>
            <person name="Srivastava M."/>
            <person name="Simakov O."/>
            <person name="Chapman J."/>
            <person name="Fahey B."/>
            <person name="Gauthier M.E."/>
            <person name="Mitros T."/>
            <person name="Richards G.S."/>
            <person name="Conaco C."/>
            <person name="Dacre M."/>
            <person name="Hellsten U."/>
            <person name="Larroux C."/>
            <person name="Putnam N.H."/>
            <person name="Stanke M."/>
            <person name="Adamska M."/>
            <person name="Darling A."/>
            <person name="Degnan S.M."/>
            <person name="Oakley T.H."/>
            <person name="Plachetzki D.C."/>
            <person name="Zhai Y."/>
            <person name="Adamski M."/>
            <person name="Calcino A."/>
            <person name="Cummins S.F."/>
            <person name="Goodstein D.M."/>
            <person name="Harris C."/>
            <person name="Jackson D.J."/>
            <person name="Leys S.P."/>
            <person name="Shu S."/>
            <person name="Woodcroft B.J."/>
            <person name="Vervoort M."/>
            <person name="Kosik K.S."/>
            <person name="Manning G."/>
            <person name="Degnan B.M."/>
            <person name="Rokhsar D.S."/>
        </authorList>
    </citation>
    <scope>NUCLEOTIDE SEQUENCE [LARGE SCALE GENOMIC DNA]</scope>
</reference>
<accession>A0A1X7UKP5</accession>
<dbReference type="GO" id="GO:0035091">
    <property type="term" value="F:phosphatidylinositol binding"/>
    <property type="evidence" value="ECO:0007669"/>
    <property type="project" value="TreeGrafter"/>
</dbReference>
<dbReference type="InterPro" id="IPR025939">
    <property type="entry name" value="Aida_C"/>
</dbReference>
<dbReference type="InParanoid" id="A0A1X7UKP5"/>
<dbReference type="EnsemblMetazoa" id="Aqu2.1.28236_001">
    <property type="protein sequence ID" value="Aqu2.1.28236_001"/>
    <property type="gene ID" value="Aqu2.1.28236"/>
</dbReference>
<name>A0A1X7UKP5_AMPQE</name>
<evidence type="ECO:0000313" key="5">
    <source>
        <dbReference type="Proteomes" id="UP000007879"/>
    </source>
</evidence>
<dbReference type="Pfam" id="PF08910">
    <property type="entry name" value="Aida_N"/>
    <property type="match status" value="1"/>
</dbReference>
<sequence length="262" mass="30238">MAASSSGTNVDEKRKLLNEWLTHLDEANSKRQWGQVVEAAQHYTRIARQMRDYTSQESFTFSDHEKRYLQQAKQDLHDQAVTLRDFAASKDHDSKIIDNIKQVLMSLSIETVPKGLPTLVPLSRLSIVVERIGLKNAAQHSQPFIKISVLSQEGTPIEDTYETPYSSNFEKDYIIFNCNPIKLKTPMSQLPTGCAIFFELCHYKHSKRKTSTKCFAFMEQDEVKQGPIALEIYKKPTDVTRKKLNLLTRKELYLHLTLSFFY</sequence>
<evidence type="ECO:0000256" key="2">
    <source>
        <dbReference type="ARBA" id="ARBA00022473"/>
    </source>
</evidence>
<evidence type="ECO:0000259" key="3">
    <source>
        <dbReference type="PROSITE" id="PS51911"/>
    </source>
</evidence>
<comment type="similarity">
    <text evidence="1">Belongs to the AIDA family.</text>
</comment>
<dbReference type="Gene3D" id="1.20.120.360">
    <property type="entry name" value="Axin interactor, dorsalization-associated protein, N-terminal domain"/>
    <property type="match status" value="1"/>
</dbReference>
<dbReference type="InterPro" id="IPR035892">
    <property type="entry name" value="C2_domain_sf"/>
</dbReference>
<protein>
    <recommendedName>
        <fullName evidence="3">C2 Aida-type domain-containing protein</fullName>
    </recommendedName>
</protein>
<dbReference type="Gene3D" id="2.60.40.150">
    <property type="entry name" value="C2 domain"/>
    <property type="match status" value="1"/>
</dbReference>
<dbReference type="AlphaFoldDB" id="A0A1X7UKP5"/>
<dbReference type="Pfam" id="PF14186">
    <property type="entry name" value="Aida_C2"/>
    <property type="match status" value="1"/>
</dbReference>
<dbReference type="OrthoDB" id="428576at2759"/>
<organism evidence="4">
    <name type="scientific">Amphimedon queenslandica</name>
    <name type="common">Sponge</name>
    <dbReference type="NCBI Taxonomy" id="400682"/>
    <lineage>
        <taxon>Eukaryota</taxon>
        <taxon>Metazoa</taxon>
        <taxon>Porifera</taxon>
        <taxon>Demospongiae</taxon>
        <taxon>Heteroscleromorpha</taxon>
        <taxon>Haplosclerida</taxon>
        <taxon>Niphatidae</taxon>
        <taxon>Amphimedon</taxon>
    </lineage>
</organism>